<dbReference type="GO" id="GO:0000470">
    <property type="term" value="P:maturation of LSU-rRNA"/>
    <property type="evidence" value="ECO:0007669"/>
    <property type="project" value="TreeGrafter"/>
</dbReference>
<dbReference type="OrthoDB" id="264354at2759"/>
<dbReference type="OMA" id="EWEHRPD"/>
<proteinExistence type="predicted"/>
<dbReference type="PANTHER" id="PTHR22734">
    <property type="entry name" value="U3 SMALL NUCLEOLAR RIBONUCLEOPROTEIN PROTEIN IMP4"/>
    <property type="match status" value="1"/>
</dbReference>
<gene>
    <name evidence="3" type="primary">rpf1</name>
    <name evidence="3" type="ORF">AK812_SmicGene2615</name>
</gene>
<dbReference type="InterPro" id="IPR007109">
    <property type="entry name" value="Brix"/>
</dbReference>
<dbReference type="Pfam" id="PF04427">
    <property type="entry name" value="Brix"/>
    <property type="match status" value="1"/>
</dbReference>
<dbReference type="AlphaFoldDB" id="A0A1Q9F158"/>
<evidence type="ECO:0000256" key="1">
    <source>
        <dbReference type="SAM" id="MobiDB-lite"/>
    </source>
</evidence>
<feature type="domain" description="Brix" evidence="2">
    <location>
        <begin position="169"/>
        <end position="340"/>
    </location>
</feature>
<feature type="region of interest" description="Disordered" evidence="1">
    <location>
        <begin position="63"/>
        <end position="140"/>
    </location>
</feature>
<organism evidence="3 4">
    <name type="scientific">Symbiodinium microadriaticum</name>
    <name type="common">Dinoflagellate</name>
    <name type="synonym">Zooxanthella microadriatica</name>
    <dbReference type="NCBI Taxonomy" id="2951"/>
    <lineage>
        <taxon>Eukaryota</taxon>
        <taxon>Sar</taxon>
        <taxon>Alveolata</taxon>
        <taxon>Dinophyceae</taxon>
        <taxon>Suessiales</taxon>
        <taxon>Symbiodiniaceae</taxon>
        <taxon>Symbiodinium</taxon>
    </lineage>
</organism>
<dbReference type="Gene3D" id="3.40.50.10480">
    <property type="entry name" value="Probable brix-domain ribosomal biogenesis protein"/>
    <property type="match status" value="1"/>
</dbReference>
<dbReference type="GO" id="GO:0005730">
    <property type="term" value="C:nucleolus"/>
    <property type="evidence" value="ECO:0007669"/>
    <property type="project" value="TreeGrafter"/>
</dbReference>
<feature type="compositionally biased region" description="Basic and acidic residues" evidence="1">
    <location>
        <begin position="115"/>
        <end position="126"/>
    </location>
</feature>
<dbReference type="GO" id="GO:0030687">
    <property type="term" value="C:preribosome, large subunit precursor"/>
    <property type="evidence" value="ECO:0007669"/>
    <property type="project" value="TreeGrafter"/>
</dbReference>
<evidence type="ECO:0000259" key="2">
    <source>
        <dbReference type="PROSITE" id="PS50833"/>
    </source>
</evidence>
<protein>
    <submittedName>
        <fullName evidence="3">Ribosome production factor 1</fullName>
    </submittedName>
</protein>
<dbReference type="SMART" id="SM00879">
    <property type="entry name" value="Brix"/>
    <property type="match status" value="1"/>
</dbReference>
<accession>A0A1Q9F158</accession>
<keyword evidence="4" id="KW-1185">Reference proteome</keyword>
<dbReference type="SUPFAM" id="SSF52954">
    <property type="entry name" value="Class II aaRS ABD-related"/>
    <property type="match status" value="1"/>
</dbReference>
<dbReference type="Proteomes" id="UP000186817">
    <property type="component" value="Unassembled WGS sequence"/>
</dbReference>
<dbReference type="PROSITE" id="PS50833">
    <property type="entry name" value="BRIX"/>
    <property type="match status" value="1"/>
</dbReference>
<dbReference type="PANTHER" id="PTHR22734:SF3">
    <property type="entry name" value="RIBOSOME PRODUCTION FACTOR 1"/>
    <property type="match status" value="1"/>
</dbReference>
<dbReference type="GO" id="GO:0000460">
    <property type="term" value="P:maturation of 5.8S rRNA"/>
    <property type="evidence" value="ECO:0007669"/>
    <property type="project" value="TreeGrafter"/>
</dbReference>
<dbReference type="InterPro" id="IPR044281">
    <property type="entry name" value="IMP4/RPF1"/>
</dbReference>
<name>A0A1Q9F158_SYMMI</name>
<dbReference type="EMBL" id="LSRX01000029">
    <property type="protein sequence ID" value="OLQ13387.1"/>
    <property type="molecule type" value="Genomic_DNA"/>
</dbReference>
<dbReference type="GO" id="GO:0042134">
    <property type="term" value="F:rRNA primary transcript binding"/>
    <property type="evidence" value="ECO:0007669"/>
    <property type="project" value="InterPro"/>
</dbReference>
<sequence length="388" mass="44982">MAGTSTRGENCKSFRNEFHLDWTGNVMSLSMPLQAVQSAQLAIVQQEKIKKRLAIVQQEKIKKRLRDKREEHGLSAPSAGQSFAHIKNKQKRSQMVSLMRQDKKKQKAKVRRARKEAEARGEEATDGHSQVQRQEPRSIDKMRECGTRGVGSFPVLQFVEEDEAMDEFEKILVTTQQKPSKKCFDFLKELVRSLMCCISYTKPDILGELVNVIPNTFYYPRRDFPFKKICEYATNKDFTDVMLFHEKAKVNLEKSRQEELSAFEDMKGGATCNASRSRRLARQFAALFPQRTVTFHNQRDFIFFRHYRYVFKEDGTKCKLQEIGPRFTMKCRYLQHGTFDAKEGEYEFIWRPDSQVSRKKFFAASSVSTSLGIQVILALVFVALVCLE</sequence>
<comment type="caution">
    <text evidence="3">The sequence shown here is derived from an EMBL/GenBank/DDBJ whole genome shotgun (WGS) entry which is preliminary data.</text>
</comment>
<evidence type="ECO:0000313" key="3">
    <source>
        <dbReference type="EMBL" id="OLQ13387.1"/>
    </source>
</evidence>
<feature type="compositionally biased region" description="Basic residues" evidence="1">
    <location>
        <begin position="102"/>
        <end position="114"/>
    </location>
</feature>
<reference evidence="3 4" key="1">
    <citation type="submission" date="2016-02" db="EMBL/GenBank/DDBJ databases">
        <title>Genome analysis of coral dinoflagellate symbionts highlights evolutionary adaptations to a symbiotic lifestyle.</title>
        <authorList>
            <person name="Aranda M."/>
            <person name="Li Y."/>
            <person name="Liew Y.J."/>
            <person name="Baumgarten S."/>
            <person name="Simakov O."/>
            <person name="Wilson M."/>
            <person name="Piel J."/>
            <person name="Ashoor H."/>
            <person name="Bougouffa S."/>
            <person name="Bajic V.B."/>
            <person name="Ryu T."/>
            <person name="Ravasi T."/>
            <person name="Bayer T."/>
            <person name="Micklem G."/>
            <person name="Kim H."/>
            <person name="Bhak J."/>
            <person name="Lajeunesse T.C."/>
            <person name="Voolstra C.R."/>
        </authorList>
    </citation>
    <scope>NUCLEOTIDE SEQUENCE [LARGE SCALE GENOMIC DNA]</scope>
    <source>
        <strain evidence="3 4">CCMP2467</strain>
    </source>
</reference>
<evidence type="ECO:0000313" key="4">
    <source>
        <dbReference type="Proteomes" id="UP000186817"/>
    </source>
</evidence>